<comment type="caution">
    <text evidence="4">The sequence shown here is derived from an EMBL/GenBank/DDBJ whole genome shotgun (WGS) entry which is preliminary data.</text>
</comment>
<evidence type="ECO:0000313" key="5">
    <source>
        <dbReference type="Proteomes" id="UP000182278"/>
    </source>
</evidence>
<proteinExistence type="inferred from homology"/>
<dbReference type="Proteomes" id="UP000182278">
    <property type="component" value="Unassembled WGS sequence"/>
</dbReference>
<dbReference type="EMBL" id="MNUO01000067">
    <property type="protein sequence ID" value="OIN97028.1"/>
    <property type="molecule type" value="Genomic_DNA"/>
</dbReference>
<evidence type="ECO:0000256" key="3">
    <source>
        <dbReference type="ARBA" id="ARBA00022679"/>
    </source>
</evidence>
<sequence length="488" mass="55537">MFEILKDKDLEPLSEGVFRVLEKLGMICENKEMLKAVENIGAEVDYEKQIAKFPKRIVENFISTVKKEDKAKWEEEIKEENKKTVLSGWTPYVECPATFKAPYVPSLFHQLGTFYYDDEKKERRKGCKDDFIKLIKFGDVLHPEDGVGHCLNLSDVSSAIEPLEAAGLLIEYAHKPMGVYVQDMRQLDYLKEIEQIAALKDPYWHWLANISFATPLKLGKEISDRFVYLSKSCNYPAKVYTMAVSGVNMPVTTAGCIVVTTAEFIALWMCARALNPKIPLTGFILTGSMDMRSGEVNYWGYDMLIRRLSTCEFIRKLTGVAVSPGIGEFCQAKYPGLYATLEKAYLAMTVAAFTGFHPEVGIGHIEQGLTISLAQLLLDREINMGLRFLESPVIDEENIALETILDVGYGISRNYLDTEHTLRNFRSALWKPEFFDLSGRGIESEEKLMKKINEKINQLISEYKKPEVDPDKISKIRQVIEKARRNLI</sequence>
<comment type="similarity">
    <text evidence="1">Belongs to the trimethylamine methyltransferase family.</text>
</comment>
<evidence type="ECO:0000313" key="4">
    <source>
        <dbReference type="EMBL" id="OIN97028.1"/>
    </source>
</evidence>
<protein>
    <recommendedName>
        <fullName evidence="6">Trimethylamine methyltransferase</fullName>
    </recommendedName>
</protein>
<gene>
    <name evidence="4" type="ORF">AUJ66_04530</name>
</gene>
<dbReference type="AlphaFoldDB" id="A0A1J4SEE5"/>
<reference evidence="4 5" key="1">
    <citation type="journal article" date="2016" name="Environ. Microbiol.">
        <title>Genomic resolution of a cold subsurface aquifer community provides metabolic insights for novel microbes adapted to high CO concentrations.</title>
        <authorList>
            <person name="Probst A.J."/>
            <person name="Castelle C.J."/>
            <person name="Singh A."/>
            <person name="Brown C.T."/>
            <person name="Anantharaman K."/>
            <person name="Sharon I."/>
            <person name="Hug L.A."/>
            <person name="Burstein D."/>
            <person name="Emerson J.B."/>
            <person name="Thomas B.C."/>
            <person name="Banfield J.F."/>
        </authorList>
    </citation>
    <scope>NUCLEOTIDE SEQUENCE [LARGE SCALE GENOMIC DNA]</scope>
    <source>
        <strain evidence="4">CG1_02_38_46</strain>
    </source>
</reference>
<keyword evidence="2" id="KW-0489">Methyltransferase</keyword>
<dbReference type="GO" id="GO:0015948">
    <property type="term" value="P:methanogenesis"/>
    <property type="evidence" value="ECO:0007669"/>
    <property type="project" value="InterPro"/>
</dbReference>
<evidence type="ECO:0000256" key="2">
    <source>
        <dbReference type="ARBA" id="ARBA00022603"/>
    </source>
</evidence>
<dbReference type="STRING" id="1817893.AUJ66_04530"/>
<name>A0A1J4SEE5_9BACT</name>
<dbReference type="GO" id="GO:0008168">
    <property type="term" value="F:methyltransferase activity"/>
    <property type="evidence" value="ECO:0007669"/>
    <property type="project" value="UniProtKB-KW"/>
</dbReference>
<organism evidence="4 5">
    <name type="scientific">Candidatus Desantisbacteria bacterium CG1_02_38_46</name>
    <dbReference type="NCBI Taxonomy" id="1817893"/>
    <lineage>
        <taxon>Bacteria</taxon>
        <taxon>Candidatus Desantisiibacteriota</taxon>
    </lineage>
</organism>
<dbReference type="InterPro" id="IPR038601">
    <property type="entry name" value="MttB-like_sf"/>
</dbReference>
<accession>A0A1J4SEE5</accession>
<dbReference type="Pfam" id="PF06253">
    <property type="entry name" value="MTTB"/>
    <property type="match status" value="1"/>
</dbReference>
<dbReference type="Gene3D" id="3.20.20.480">
    <property type="entry name" value="Trimethylamine methyltransferase-like"/>
    <property type="match status" value="1"/>
</dbReference>
<dbReference type="InterPro" id="IPR010426">
    <property type="entry name" value="MTTB_MeTrfase"/>
</dbReference>
<evidence type="ECO:0008006" key="6">
    <source>
        <dbReference type="Google" id="ProtNLM"/>
    </source>
</evidence>
<evidence type="ECO:0000256" key="1">
    <source>
        <dbReference type="ARBA" id="ARBA00007137"/>
    </source>
</evidence>
<dbReference type="GO" id="GO:0032259">
    <property type="term" value="P:methylation"/>
    <property type="evidence" value="ECO:0007669"/>
    <property type="project" value="UniProtKB-KW"/>
</dbReference>
<keyword evidence="3" id="KW-0808">Transferase</keyword>